<evidence type="ECO:0000256" key="13">
    <source>
        <dbReference type="PIRSR" id="PIRSR634015-2"/>
    </source>
</evidence>
<dbReference type="InterPro" id="IPR042097">
    <property type="entry name" value="Aminopeptidase_N-like_N_sf"/>
</dbReference>
<dbReference type="Gene3D" id="3.30.2010.30">
    <property type="match status" value="1"/>
</dbReference>
<dbReference type="InterPro" id="IPR034015">
    <property type="entry name" value="M1_LTA4H"/>
</dbReference>
<comment type="cofactor">
    <cofactor evidence="14">
        <name>Zn(2+)</name>
        <dbReference type="ChEBI" id="CHEBI:29105"/>
    </cofactor>
    <text evidence="14">Binds 1 zinc ion per subunit.</text>
</comment>
<dbReference type="InterPro" id="IPR014782">
    <property type="entry name" value="Peptidase_M1_dom"/>
</dbReference>
<dbReference type="SUPFAM" id="SSF48371">
    <property type="entry name" value="ARM repeat"/>
    <property type="match status" value="1"/>
</dbReference>
<keyword evidence="6" id="KW-0963">Cytoplasm</keyword>
<feature type="binding site" evidence="14">
    <location>
        <position position="392"/>
    </location>
    <ligand>
        <name>Zn(2+)</name>
        <dbReference type="ChEBI" id="CHEBI:29105"/>
        <note>catalytic</note>
    </ligand>
</feature>
<dbReference type="EC" id="3.4.11.2" evidence="4"/>
<dbReference type="Gene3D" id="2.60.40.1730">
    <property type="entry name" value="tricorn interacting facor f3 domain"/>
    <property type="match status" value="1"/>
</dbReference>
<comment type="subcellular location">
    <subcellularLocation>
        <location evidence="2">Cytoplasm</location>
    </subcellularLocation>
</comment>
<reference evidence="18 19" key="1">
    <citation type="submission" date="2018-03" db="EMBL/GenBank/DDBJ databases">
        <title>Draft Genome Sequences of the Obligatory Marine Myxobacteria Enhygromyxa salina SWB005.</title>
        <authorList>
            <person name="Poehlein A."/>
            <person name="Moghaddam J.A."/>
            <person name="Harms H."/>
            <person name="Alanjari M."/>
            <person name="Koenig G.M."/>
            <person name="Daniel R."/>
            <person name="Schaeberle T.F."/>
        </authorList>
    </citation>
    <scope>NUCLEOTIDE SEQUENCE [LARGE SCALE GENOMIC DNA]</scope>
    <source>
        <strain evidence="18 19">SWB005</strain>
    </source>
</reference>
<feature type="region of interest" description="Disordered" evidence="15">
    <location>
        <begin position="21"/>
        <end position="72"/>
    </location>
</feature>
<keyword evidence="18" id="KW-0031">Aminopeptidase</keyword>
<dbReference type="Proteomes" id="UP000237968">
    <property type="component" value="Unassembled WGS sequence"/>
</dbReference>
<dbReference type="PRINTS" id="PR00756">
    <property type="entry name" value="ALADIPTASE"/>
</dbReference>
<dbReference type="CDD" id="cd09599">
    <property type="entry name" value="M1_LTA4H"/>
    <property type="match status" value="1"/>
</dbReference>
<dbReference type="InterPro" id="IPR049980">
    <property type="entry name" value="LTA4H_cat"/>
</dbReference>
<comment type="similarity">
    <text evidence="3">Belongs to the peptidase M1 family.</text>
</comment>
<feature type="domain" description="Peptidase M1 leukotriene A4 hydrolase/aminopeptidase C-terminal" evidence="17">
    <location>
        <begin position="561"/>
        <end position="699"/>
    </location>
</feature>
<evidence type="ECO:0000256" key="15">
    <source>
        <dbReference type="SAM" id="MobiDB-lite"/>
    </source>
</evidence>
<evidence type="ECO:0000256" key="2">
    <source>
        <dbReference type="ARBA" id="ARBA00004496"/>
    </source>
</evidence>
<keyword evidence="9 18" id="KW-0378">Hydrolase</keyword>
<sequence>MLSLRQTTLLCVLAAPLSACTVDPKPSKASPDAHREDQTMNKHRPDADTSPDAKDSGPSLDAGPDPHSYSRPDQVRVTHVGLNWVVDFDAETLTGDAVMLLERTDPSAPLILDSRDLDIKAAYATTLDGAPGPHGAPELGLDAVRNAESWAPTKWSVGELDPSFGAPIIVELPPEANAVRLSYATRPGATGLQWLEPQQTAGKQLPFLYSQSQAIHGRSWIPSQDSPGVRATWDAVVIVPKRFTAVMAAEQLGELDATAAPEAGAEAGAAAPAPDEPETRAFRFVMPQRVPAYLLALAVGDLERVEVGARTAVWADPSVAAAAADEFADMEDMLGEAEQLYGAYAWGRYDVLVLPPAFPFGGMENPRLTFLTPTLLAGDRSLVSVIAHELAHSWSGNLVTNKTWGDLWLNEGFTVYFERRIIEQIYGPERAAIEAVIGKRELVEELTDPALLGDKPHFQRLAMDLRGVDPDESFSGVPYEKGALLLVALEHAYGREVFDAFLRKWFATHAFGSVATADFINFVGVELVGKQAPLEGHTTPDLAAWVDGAGLPDDAPEPEAAPLDQVEAEARAFGSGELEAKAVRTKGWSPWHWLHFLRSLPETTDAERMGELDKAFALTKSTNAEILGEWLEMAARHRYEPAYERMEQFLIEVGRRKFLTPIYRALAETPEGREQAKAIYAKARPGYHAISRNTLDSLLRAP</sequence>
<feature type="binding site" evidence="13">
    <location>
        <begin position="359"/>
        <end position="364"/>
    </location>
    <ligand>
        <name>a peptide</name>
        <dbReference type="ChEBI" id="CHEBI:60466"/>
    </ligand>
</feature>
<evidence type="ECO:0000256" key="4">
    <source>
        <dbReference type="ARBA" id="ARBA00012564"/>
    </source>
</evidence>
<feature type="binding site" evidence="13">
    <location>
        <begin position="211"/>
        <end position="213"/>
    </location>
    <ligand>
        <name>a peptide</name>
        <dbReference type="ChEBI" id="CHEBI:60466"/>
    </ligand>
</feature>
<dbReference type="InterPro" id="IPR015211">
    <property type="entry name" value="Peptidase_M1_C"/>
</dbReference>
<name>A0A2S9YHF6_9BACT</name>
<feature type="binding site" evidence="13">
    <location>
        <begin position="655"/>
        <end position="657"/>
    </location>
    <ligand>
        <name>a peptide</name>
        <dbReference type="ChEBI" id="CHEBI:60466"/>
    </ligand>
</feature>
<evidence type="ECO:0000256" key="11">
    <source>
        <dbReference type="ARBA" id="ARBA00023049"/>
    </source>
</evidence>
<gene>
    <name evidence="18" type="primary">pepN_1</name>
    <name evidence="18" type="ORF">ENSA5_07020</name>
</gene>
<dbReference type="PANTHER" id="PTHR45726">
    <property type="entry name" value="LEUKOTRIENE A-4 HYDROLASE"/>
    <property type="match status" value="1"/>
</dbReference>
<dbReference type="Gene3D" id="1.25.40.320">
    <property type="entry name" value="Peptidase M1, leukotriene A4 hydrolase/aminopeptidase C-terminal domain"/>
    <property type="match status" value="1"/>
</dbReference>
<evidence type="ECO:0000256" key="9">
    <source>
        <dbReference type="ARBA" id="ARBA00022801"/>
    </source>
</evidence>
<dbReference type="InterPro" id="IPR027268">
    <property type="entry name" value="Peptidase_M4/M1_CTD_sf"/>
</dbReference>
<dbReference type="Pfam" id="PF09127">
    <property type="entry name" value="Leuk-A4-hydro_C"/>
    <property type="match status" value="1"/>
</dbReference>
<keyword evidence="10 14" id="KW-0862">Zinc</keyword>
<dbReference type="PANTHER" id="PTHR45726:SF3">
    <property type="entry name" value="LEUKOTRIENE A-4 HYDROLASE"/>
    <property type="match status" value="1"/>
</dbReference>
<keyword evidence="16" id="KW-0732">Signal</keyword>
<evidence type="ECO:0000256" key="8">
    <source>
        <dbReference type="ARBA" id="ARBA00022723"/>
    </source>
</evidence>
<evidence type="ECO:0000256" key="12">
    <source>
        <dbReference type="PIRSR" id="PIRSR634015-1"/>
    </source>
</evidence>
<protein>
    <recommendedName>
        <fullName evidence="5">Aminopeptidase N</fullName>
        <ecNumber evidence="4">3.4.11.2</ecNumber>
    </recommendedName>
</protein>
<evidence type="ECO:0000313" key="19">
    <source>
        <dbReference type="Proteomes" id="UP000237968"/>
    </source>
</evidence>
<dbReference type="SUPFAM" id="SSF55486">
    <property type="entry name" value="Metalloproteases ('zincins'), catalytic domain"/>
    <property type="match status" value="1"/>
</dbReference>
<dbReference type="Pfam" id="PF01433">
    <property type="entry name" value="Peptidase_M1"/>
    <property type="match status" value="1"/>
</dbReference>
<evidence type="ECO:0000256" key="3">
    <source>
        <dbReference type="ARBA" id="ARBA00010136"/>
    </source>
</evidence>
<dbReference type="GO" id="GO:0008237">
    <property type="term" value="F:metallopeptidase activity"/>
    <property type="evidence" value="ECO:0007669"/>
    <property type="project" value="UniProtKB-KW"/>
</dbReference>
<dbReference type="GO" id="GO:0006508">
    <property type="term" value="P:proteolysis"/>
    <property type="evidence" value="ECO:0007669"/>
    <property type="project" value="UniProtKB-KW"/>
</dbReference>
<dbReference type="InterPro" id="IPR038502">
    <property type="entry name" value="M1_LTA-4_hydro/amino_C_sf"/>
</dbReference>
<feature type="active site" description="Proton donor" evidence="12">
    <location>
        <position position="479"/>
    </location>
</feature>
<evidence type="ECO:0000256" key="6">
    <source>
        <dbReference type="ARBA" id="ARBA00022490"/>
    </source>
</evidence>
<dbReference type="SMART" id="SM01263">
    <property type="entry name" value="Leuk-A4-hydro_C"/>
    <property type="match status" value="1"/>
</dbReference>
<evidence type="ECO:0000256" key="14">
    <source>
        <dbReference type="PIRSR" id="PIRSR634015-3"/>
    </source>
</evidence>
<evidence type="ECO:0000256" key="10">
    <source>
        <dbReference type="ARBA" id="ARBA00022833"/>
    </source>
</evidence>
<evidence type="ECO:0000256" key="1">
    <source>
        <dbReference type="ARBA" id="ARBA00000098"/>
    </source>
</evidence>
<dbReference type="FunFam" id="3.30.2010.30:FF:000001">
    <property type="entry name" value="Leukotriene A(4) hydrolase"/>
    <property type="match status" value="1"/>
</dbReference>
<dbReference type="GO" id="GO:0005737">
    <property type="term" value="C:cytoplasm"/>
    <property type="evidence" value="ECO:0007669"/>
    <property type="project" value="UniProtKB-SubCell"/>
</dbReference>
<feature type="signal peptide" evidence="16">
    <location>
        <begin position="1"/>
        <end position="21"/>
    </location>
</feature>
<dbReference type="AlphaFoldDB" id="A0A2S9YHF6"/>
<proteinExistence type="inferred from homology"/>
<dbReference type="EMBL" id="PVNK01000037">
    <property type="protein sequence ID" value="PRQ04471.1"/>
    <property type="molecule type" value="Genomic_DNA"/>
</dbReference>
<evidence type="ECO:0000256" key="16">
    <source>
        <dbReference type="SAM" id="SignalP"/>
    </source>
</evidence>
<feature type="binding site" evidence="14">
    <location>
        <position position="411"/>
    </location>
    <ligand>
        <name>Zn(2+)</name>
        <dbReference type="ChEBI" id="CHEBI:29105"/>
        <note>catalytic</note>
    </ligand>
</feature>
<organism evidence="18 19">
    <name type="scientific">Enhygromyxa salina</name>
    <dbReference type="NCBI Taxonomy" id="215803"/>
    <lineage>
        <taxon>Bacteria</taxon>
        <taxon>Pseudomonadati</taxon>
        <taxon>Myxococcota</taxon>
        <taxon>Polyangia</taxon>
        <taxon>Nannocystales</taxon>
        <taxon>Nannocystaceae</taxon>
        <taxon>Enhygromyxa</taxon>
    </lineage>
</organism>
<comment type="caution">
    <text evidence="18">The sequence shown here is derived from an EMBL/GenBank/DDBJ whole genome shotgun (WGS) entry which is preliminary data.</text>
</comment>
<evidence type="ECO:0000313" key="18">
    <source>
        <dbReference type="EMBL" id="PRQ04471.1"/>
    </source>
</evidence>
<keyword evidence="11" id="KW-0482">Metalloprotease</keyword>
<feature type="compositionally biased region" description="Basic and acidic residues" evidence="15">
    <location>
        <begin position="31"/>
        <end position="55"/>
    </location>
</feature>
<dbReference type="InterPro" id="IPR016024">
    <property type="entry name" value="ARM-type_fold"/>
</dbReference>
<feature type="active site" description="Proton acceptor" evidence="12">
    <location>
        <position position="389"/>
    </location>
</feature>
<keyword evidence="19" id="KW-1185">Reference proteome</keyword>
<keyword evidence="7" id="KW-0645">Protease</keyword>
<evidence type="ECO:0000259" key="17">
    <source>
        <dbReference type="SMART" id="SM01263"/>
    </source>
</evidence>
<keyword evidence="8 14" id="KW-0479">Metal-binding</keyword>
<feature type="binding site" evidence="14">
    <location>
        <position position="388"/>
    </location>
    <ligand>
        <name>Zn(2+)</name>
        <dbReference type="ChEBI" id="CHEBI:29105"/>
        <note>catalytic</note>
    </ligand>
</feature>
<evidence type="ECO:0000256" key="7">
    <source>
        <dbReference type="ARBA" id="ARBA00022670"/>
    </source>
</evidence>
<dbReference type="GO" id="GO:0008270">
    <property type="term" value="F:zinc ion binding"/>
    <property type="evidence" value="ECO:0007669"/>
    <property type="project" value="InterPro"/>
</dbReference>
<feature type="chain" id="PRO_5015773881" description="Aminopeptidase N" evidence="16">
    <location>
        <begin position="22"/>
        <end position="702"/>
    </location>
</feature>
<dbReference type="RefSeq" id="WP_219906724.1">
    <property type="nucleotide sequence ID" value="NZ_PVNK01000037.1"/>
</dbReference>
<dbReference type="InterPro" id="IPR001930">
    <property type="entry name" value="Peptidase_M1"/>
</dbReference>
<dbReference type="GO" id="GO:0016285">
    <property type="term" value="F:alanyl aminopeptidase activity"/>
    <property type="evidence" value="ECO:0007669"/>
    <property type="project" value="UniProtKB-EC"/>
</dbReference>
<evidence type="ECO:0000256" key="5">
    <source>
        <dbReference type="ARBA" id="ARBA00015611"/>
    </source>
</evidence>
<dbReference type="SUPFAM" id="SSF63737">
    <property type="entry name" value="Leukotriene A4 hydrolase N-terminal domain"/>
    <property type="match status" value="1"/>
</dbReference>
<comment type="catalytic activity">
    <reaction evidence="1">
        <text>Release of an N-terminal amino acid, Xaa-|-Yaa- from a peptide, amide or arylamide. Xaa is preferably Ala, but may be most amino acids including Pro (slow action). When a terminal hydrophobic residue is followed by a prolyl residue, the two may be released as an intact Xaa-Pro dipeptide.</text>
        <dbReference type="EC" id="3.4.11.2"/>
    </reaction>
</comment>
<dbReference type="Gene3D" id="1.10.390.10">
    <property type="entry name" value="Neutral Protease Domain 2"/>
    <property type="match status" value="1"/>
</dbReference>
<accession>A0A2S9YHF6</accession>